<evidence type="ECO:0000313" key="2">
    <source>
        <dbReference type="Proteomes" id="UP000053660"/>
    </source>
</evidence>
<dbReference type="Proteomes" id="UP000053660">
    <property type="component" value="Unassembled WGS sequence"/>
</dbReference>
<reference evidence="1 2" key="1">
    <citation type="submission" date="2014-03" db="EMBL/GenBank/DDBJ databases">
        <title>Draft genome of the hookworm Oesophagostomum dentatum.</title>
        <authorList>
            <person name="Mitreva M."/>
        </authorList>
    </citation>
    <scope>NUCLEOTIDE SEQUENCE [LARGE SCALE GENOMIC DNA]</scope>
    <source>
        <strain evidence="1 2">OD-Hann</strain>
    </source>
</reference>
<organism evidence="1 2">
    <name type="scientific">Oesophagostomum dentatum</name>
    <name type="common">Nodular worm</name>
    <dbReference type="NCBI Taxonomy" id="61180"/>
    <lineage>
        <taxon>Eukaryota</taxon>
        <taxon>Metazoa</taxon>
        <taxon>Ecdysozoa</taxon>
        <taxon>Nematoda</taxon>
        <taxon>Chromadorea</taxon>
        <taxon>Rhabditida</taxon>
        <taxon>Rhabditina</taxon>
        <taxon>Rhabditomorpha</taxon>
        <taxon>Strongyloidea</taxon>
        <taxon>Strongylidae</taxon>
        <taxon>Oesophagostomum</taxon>
    </lineage>
</organism>
<dbReference type="AlphaFoldDB" id="A0A0B1T336"/>
<name>A0A0B1T336_OESDE</name>
<gene>
    <name evidence="1" type="ORF">OESDEN_09596</name>
</gene>
<evidence type="ECO:0000313" key="1">
    <source>
        <dbReference type="EMBL" id="KHJ90561.1"/>
    </source>
</evidence>
<sequence>MYKRSVILASTWGPGGPGGPWGPGGGTIRVRKFSPPYDDDDEEEMVSRLRKKIQNAINDAVRKQLVQENNPLQNYQDFIRVKIKYSPIRCEAVFTESTLSKKKGKY</sequence>
<protein>
    <submittedName>
        <fullName evidence="1">Uncharacterized protein</fullName>
    </submittedName>
</protein>
<dbReference type="EMBL" id="KN552895">
    <property type="protein sequence ID" value="KHJ90561.1"/>
    <property type="molecule type" value="Genomic_DNA"/>
</dbReference>
<proteinExistence type="predicted"/>
<keyword evidence="2" id="KW-1185">Reference proteome</keyword>
<feature type="non-terminal residue" evidence="1">
    <location>
        <position position="106"/>
    </location>
</feature>
<accession>A0A0B1T336</accession>